<dbReference type="GeneTree" id="ENSGT01130000278263"/>
<evidence type="ECO:0000256" key="7">
    <source>
        <dbReference type="RuleBase" id="RU000688"/>
    </source>
</evidence>
<accession>A0A7N4PEA4</accession>
<evidence type="ECO:0000256" key="6">
    <source>
        <dbReference type="ARBA" id="ARBA00023170"/>
    </source>
</evidence>
<comment type="similarity">
    <text evidence="7">Belongs to the G-protein coupled receptor 1 family.</text>
</comment>
<name>A0A7N4PEA4_SARHA</name>
<dbReference type="GO" id="GO:0042277">
    <property type="term" value="F:peptide binding"/>
    <property type="evidence" value="ECO:0007669"/>
    <property type="project" value="TreeGrafter"/>
</dbReference>
<keyword evidence="5 9" id="KW-0472">Membrane</keyword>
<feature type="transmembrane region" description="Helical" evidence="9">
    <location>
        <begin position="432"/>
        <end position="455"/>
    </location>
</feature>
<dbReference type="PRINTS" id="PR00237">
    <property type="entry name" value="GPCRRHODOPSN"/>
</dbReference>
<dbReference type="AlphaFoldDB" id="A0A7N4PEA4"/>
<dbReference type="PANTHER" id="PTHR24241">
    <property type="entry name" value="NEUROPEPTIDE RECEPTOR-RELATED G-PROTEIN COUPLED RECEPTOR"/>
    <property type="match status" value="1"/>
</dbReference>
<proteinExistence type="inferred from homology"/>
<feature type="transmembrane region" description="Helical" evidence="9">
    <location>
        <begin position="493"/>
        <end position="513"/>
    </location>
</feature>
<dbReference type="Pfam" id="PF00001">
    <property type="entry name" value="7tm_1"/>
    <property type="match status" value="2"/>
</dbReference>
<keyword evidence="7" id="KW-0807">Transducer</keyword>
<gene>
    <name evidence="11" type="primary">GPR150</name>
</gene>
<feature type="region of interest" description="Disordered" evidence="8">
    <location>
        <begin position="603"/>
        <end position="644"/>
    </location>
</feature>
<dbReference type="PROSITE" id="PS00237">
    <property type="entry name" value="G_PROTEIN_RECEP_F1_1"/>
    <property type="match status" value="1"/>
</dbReference>
<reference evidence="11" key="2">
    <citation type="submission" date="2025-08" db="UniProtKB">
        <authorList>
            <consortium name="Ensembl"/>
        </authorList>
    </citation>
    <scope>IDENTIFICATION</scope>
</reference>
<sequence>MKPKAGRCFPARSCFPSGDGYKTHAKTFIIRPSAFMPEEFSDWATRPLLASVRRSLKADLLHSPRSREDWGREECLQGKAAVRGGGWRISNRVFTWCTAHISQYQMTETQRTKGREQIHRCSSLFVRFQESLFFKKELNPVAQRVESALTFTLNYHAPSHLPALPPLHHPCCLGQEMEDPFGPGPLPQVPNLSIPLGQGFNRSSVRDSAAGMLPPLPTPLSHKVRLVSLGIILVVAVVGNATVLCTLCGGGGGPWAGPKRRKMDFLLVQLALADLYVCGGTVLSQLAWELLGNTHLVAGDLACRVVKLLQVSALLASSNILALICLERHRVVSRPLGPPLPTRALAALGWLLALLLALPQAFVVRGWPAASPPDGYSGVPALPSAASTTSSSVTASQSPPGSPVSAWAWSGERRCRTIFRALPRWHLQVYTVYGAVAGFLAPLAILGVACGRLLYILWQQRPQAPAPASWSPCAWEAGHCRARSALTRAKVQSLKMTLVLALLFVVCELPYFAAELAAAWSSEAPGEGQSEGLASALGIVVVTNSALNPYVYLFFQAGDSRLRRLWRRLATVCCCGHCPKKGDGEDEDEAAQGHQPLHRHRWPHHHYHHHRRREQPGAFTSEGSFHPPVPPASKQLPCSCESAF</sequence>
<evidence type="ECO:0000313" key="11">
    <source>
        <dbReference type="Ensembl" id="ENSSHAP00000036233.1"/>
    </source>
</evidence>
<evidence type="ECO:0000256" key="8">
    <source>
        <dbReference type="SAM" id="MobiDB-lite"/>
    </source>
</evidence>
<dbReference type="PANTHER" id="PTHR24241:SF83">
    <property type="entry name" value="G-PROTEIN COUPLED RECEPTOR 150-RELATED"/>
    <property type="match status" value="1"/>
</dbReference>
<evidence type="ECO:0000313" key="12">
    <source>
        <dbReference type="Proteomes" id="UP000007648"/>
    </source>
</evidence>
<keyword evidence="4 9" id="KW-1133">Transmembrane helix</keyword>
<protein>
    <recommendedName>
        <fullName evidence="10">G-protein coupled receptors family 1 profile domain-containing protein</fullName>
    </recommendedName>
</protein>
<feature type="domain" description="G-protein coupled receptors family 1 profile" evidence="10">
    <location>
        <begin position="230"/>
        <end position="552"/>
    </location>
</feature>
<organism evidence="11 12">
    <name type="scientific">Sarcophilus harrisii</name>
    <name type="common">Tasmanian devil</name>
    <name type="synonym">Sarcophilus laniarius</name>
    <dbReference type="NCBI Taxonomy" id="9305"/>
    <lineage>
        <taxon>Eukaryota</taxon>
        <taxon>Metazoa</taxon>
        <taxon>Chordata</taxon>
        <taxon>Craniata</taxon>
        <taxon>Vertebrata</taxon>
        <taxon>Euteleostomi</taxon>
        <taxon>Mammalia</taxon>
        <taxon>Metatheria</taxon>
        <taxon>Dasyuromorphia</taxon>
        <taxon>Dasyuridae</taxon>
        <taxon>Sarcophilus</taxon>
    </lineage>
</organism>
<evidence type="ECO:0000256" key="3">
    <source>
        <dbReference type="ARBA" id="ARBA00022692"/>
    </source>
</evidence>
<reference evidence="11 12" key="1">
    <citation type="journal article" date="2011" name="Proc. Natl. Acad. Sci. U.S.A.">
        <title>Genetic diversity and population structure of the endangered marsupial Sarcophilus harrisii (Tasmanian devil).</title>
        <authorList>
            <person name="Miller W."/>
            <person name="Hayes V.M."/>
            <person name="Ratan A."/>
            <person name="Petersen D.C."/>
            <person name="Wittekindt N.E."/>
            <person name="Miller J."/>
            <person name="Walenz B."/>
            <person name="Knight J."/>
            <person name="Qi J."/>
            <person name="Zhao F."/>
            <person name="Wang Q."/>
            <person name="Bedoya-Reina O.C."/>
            <person name="Katiyar N."/>
            <person name="Tomsho L.P."/>
            <person name="Kasson L.M."/>
            <person name="Hardie R.A."/>
            <person name="Woodbridge P."/>
            <person name="Tindall E.A."/>
            <person name="Bertelsen M.F."/>
            <person name="Dixon D."/>
            <person name="Pyecroft S."/>
            <person name="Helgen K.M."/>
            <person name="Lesk A.M."/>
            <person name="Pringle T.H."/>
            <person name="Patterson N."/>
            <person name="Zhang Y."/>
            <person name="Kreiss A."/>
            <person name="Woods G.M."/>
            <person name="Jones M.E."/>
            <person name="Schuster S.C."/>
        </authorList>
    </citation>
    <scope>NUCLEOTIDE SEQUENCE [LARGE SCALE GENOMIC DNA]</scope>
</reference>
<dbReference type="GO" id="GO:0005886">
    <property type="term" value="C:plasma membrane"/>
    <property type="evidence" value="ECO:0007669"/>
    <property type="project" value="UniProtKB-SubCell"/>
</dbReference>
<keyword evidence="3 7" id="KW-0812">Transmembrane</keyword>
<dbReference type="SUPFAM" id="SSF81321">
    <property type="entry name" value="Family A G protein-coupled receptor-like"/>
    <property type="match status" value="1"/>
</dbReference>
<dbReference type="Ensembl" id="ENSSHAT00000047435.1">
    <property type="protein sequence ID" value="ENSSHAP00000036233.1"/>
    <property type="gene ID" value="ENSSHAG00000032105.1"/>
</dbReference>
<dbReference type="Gene3D" id="1.20.1070.10">
    <property type="entry name" value="Rhodopsin 7-helix transmembrane proteins"/>
    <property type="match status" value="1"/>
</dbReference>
<comment type="subcellular location">
    <subcellularLocation>
        <location evidence="1">Cell membrane</location>
        <topology evidence="1">Multi-pass membrane protein</topology>
    </subcellularLocation>
</comment>
<keyword evidence="12" id="KW-1185">Reference proteome</keyword>
<feature type="transmembrane region" description="Helical" evidence="9">
    <location>
        <begin position="533"/>
        <end position="555"/>
    </location>
</feature>
<evidence type="ECO:0000259" key="10">
    <source>
        <dbReference type="PROSITE" id="PS50262"/>
    </source>
</evidence>
<feature type="transmembrane region" description="Helical" evidence="9">
    <location>
        <begin position="308"/>
        <end position="326"/>
    </location>
</feature>
<dbReference type="PROSITE" id="PS50262">
    <property type="entry name" value="G_PROTEIN_RECEP_F1_2"/>
    <property type="match status" value="1"/>
</dbReference>
<evidence type="ECO:0000256" key="4">
    <source>
        <dbReference type="ARBA" id="ARBA00022989"/>
    </source>
</evidence>
<feature type="compositionally biased region" description="Basic residues" evidence="8">
    <location>
        <begin position="603"/>
        <end position="613"/>
    </location>
</feature>
<dbReference type="InterPro" id="IPR017452">
    <property type="entry name" value="GPCR_Rhodpsn_7TM"/>
</dbReference>
<feature type="transmembrane region" description="Helical" evidence="9">
    <location>
        <begin position="265"/>
        <end position="288"/>
    </location>
</feature>
<evidence type="ECO:0000256" key="9">
    <source>
        <dbReference type="SAM" id="Phobius"/>
    </source>
</evidence>
<reference evidence="11" key="3">
    <citation type="submission" date="2025-09" db="UniProtKB">
        <authorList>
            <consortium name="Ensembl"/>
        </authorList>
    </citation>
    <scope>IDENTIFICATION</scope>
</reference>
<evidence type="ECO:0000256" key="5">
    <source>
        <dbReference type="ARBA" id="ARBA00023136"/>
    </source>
</evidence>
<keyword evidence="6 7" id="KW-0675">Receptor</keyword>
<keyword evidence="7" id="KW-0297">G-protein coupled receptor</keyword>
<dbReference type="FunCoup" id="A0A7N4PEA4">
    <property type="interactions" value="460"/>
</dbReference>
<dbReference type="Proteomes" id="UP000007648">
    <property type="component" value="Unassembled WGS sequence"/>
</dbReference>
<dbReference type="InterPro" id="IPR000276">
    <property type="entry name" value="GPCR_Rhodpsn"/>
</dbReference>
<dbReference type="InParanoid" id="A0A7N4PEA4"/>
<keyword evidence="2" id="KW-1003">Cell membrane</keyword>
<evidence type="ECO:0000256" key="2">
    <source>
        <dbReference type="ARBA" id="ARBA00022475"/>
    </source>
</evidence>
<dbReference type="GO" id="GO:0032870">
    <property type="term" value="P:cellular response to hormone stimulus"/>
    <property type="evidence" value="ECO:0007669"/>
    <property type="project" value="TreeGrafter"/>
</dbReference>
<feature type="transmembrane region" description="Helical" evidence="9">
    <location>
        <begin position="226"/>
        <end position="253"/>
    </location>
</feature>
<evidence type="ECO:0000256" key="1">
    <source>
        <dbReference type="ARBA" id="ARBA00004651"/>
    </source>
</evidence>
<feature type="transmembrane region" description="Helical" evidence="9">
    <location>
        <begin position="347"/>
        <end position="367"/>
    </location>
</feature>
<dbReference type="GO" id="GO:0004930">
    <property type="term" value="F:G protein-coupled receptor activity"/>
    <property type="evidence" value="ECO:0007669"/>
    <property type="project" value="UniProtKB-KW"/>
</dbReference>